<comment type="similarity">
    <text evidence="1 5 6">Belongs to the universal ribosomal protein uS2 family.</text>
</comment>
<evidence type="ECO:0000313" key="9">
    <source>
        <dbReference type="Proteomes" id="UP000243297"/>
    </source>
</evidence>
<feature type="compositionally biased region" description="Basic and acidic residues" evidence="7">
    <location>
        <begin position="257"/>
        <end position="297"/>
    </location>
</feature>
<accession>A0A1T4NEX6</accession>
<evidence type="ECO:0000256" key="1">
    <source>
        <dbReference type="ARBA" id="ARBA00006242"/>
    </source>
</evidence>
<keyword evidence="3 5" id="KW-0687">Ribonucleoprotein</keyword>
<evidence type="ECO:0000256" key="4">
    <source>
        <dbReference type="ARBA" id="ARBA00035256"/>
    </source>
</evidence>
<evidence type="ECO:0000256" key="7">
    <source>
        <dbReference type="SAM" id="MobiDB-lite"/>
    </source>
</evidence>
<dbReference type="FunFam" id="1.10.287.610:FF:000001">
    <property type="entry name" value="30S ribosomal protein S2"/>
    <property type="match status" value="1"/>
</dbReference>
<dbReference type="PANTHER" id="PTHR12534:SF0">
    <property type="entry name" value="SMALL RIBOSOMAL SUBUNIT PROTEIN US2M"/>
    <property type="match status" value="1"/>
</dbReference>
<evidence type="ECO:0000256" key="5">
    <source>
        <dbReference type="HAMAP-Rule" id="MF_00291"/>
    </source>
</evidence>
<dbReference type="Gene3D" id="1.10.287.610">
    <property type="entry name" value="Helix hairpin bin"/>
    <property type="match status" value="1"/>
</dbReference>
<keyword evidence="9" id="KW-1185">Reference proteome</keyword>
<organism evidence="8 9">
    <name type="scientific">Anaerorhabdus furcosa</name>
    <dbReference type="NCBI Taxonomy" id="118967"/>
    <lineage>
        <taxon>Bacteria</taxon>
        <taxon>Bacillati</taxon>
        <taxon>Bacillota</taxon>
        <taxon>Erysipelotrichia</taxon>
        <taxon>Erysipelotrichales</taxon>
        <taxon>Erysipelotrichaceae</taxon>
        <taxon>Anaerorhabdus</taxon>
    </lineage>
</organism>
<dbReference type="PRINTS" id="PR00395">
    <property type="entry name" value="RIBOSOMALS2"/>
</dbReference>
<dbReference type="HAMAP" id="MF_00291_B">
    <property type="entry name" value="Ribosomal_uS2_B"/>
    <property type="match status" value="1"/>
</dbReference>
<feature type="region of interest" description="Disordered" evidence="7">
    <location>
        <begin position="255"/>
        <end position="349"/>
    </location>
</feature>
<evidence type="ECO:0000256" key="3">
    <source>
        <dbReference type="ARBA" id="ARBA00023274"/>
    </source>
</evidence>
<feature type="compositionally biased region" description="Basic and acidic residues" evidence="7">
    <location>
        <begin position="330"/>
        <end position="349"/>
    </location>
</feature>
<dbReference type="GO" id="GO:0003735">
    <property type="term" value="F:structural constituent of ribosome"/>
    <property type="evidence" value="ECO:0007669"/>
    <property type="project" value="InterPro"/>
</dbReference>
<dbReference type="RefSeq" id="WP_078711993.1">
    <property type="nucleotide sequence ID" value="NZ_FUWY01000004.1"/>
</dbReference>
<dbReference type="GO" id="GO:0006412">
    <property type="term" value="P:translation"/>
    <property type="evidence" value="ECO:0007669"/>
    <property type="project" value="UniProtKB-UniRule"/>
</dbReference>
<dbReference type="NCBIfam" id="TIGR01011">
    <property type="entry name" value="rpsB_bact"/>
    <property type="match status" value="1"/>
</dbReference>
<dbReference type="PROSITE" id="PS00963">
    <property type="entry name" value="RIBOSOMAL_S2_2"/>
    <property type="match status" value="1"/>
</dbReference>
<dbReference type="SUPFAM" id="SSF52313">
    <property type="entry name" value="Ribosomal protein S2"/>
    <property type="match status" value="1"/>
</dbReference>
<dbReference type="Gene3D" id="3.40.50.10490">
    <property type="entry name" value="Glucose-6-phosphate isomerase like protein, domain 1"/>
    <property type="match status" value="1"/>
</dbReference>
<dbReference type="EMBL" id="FUWY01000004">
    <property type="protein sequence ID" value="SJZ77626.1"/>
    <property type="molecule type" value="Genomic_DNA"/>
</dbReference>
<dbReference type="Pfam" id="PF00318">
    <property type="entry name" value="Ribosomal_S2"/>
    <property type="match status" value="1"/>
</dbReference>
<evidence type="ECO:0000256" key="6">
    <source>
        <dbReference type="RuleBase" id="RU003631"/>
    </source>
</evidence>
<dbReference type="OrthoDB" id="9808036at2"/>
<evidence type="ECO:0000256" key="2">
    <source>
        <dbReference type="ARBA" id="ARBA00022980"/>
    </source>
</evidence>
<feature type="compositionally biased region" description="Low complexity" evidence="7">
    <location>
        <begin position="298"/>
        <end position="308"/>
    </location>
</feature>
<protein>
    <recommendedName>
        <fullName evidence="4 5">Small ribosomal subunit protein uS2</fullName>
    </recommendedName>
</protein>
<dbReference type="InterPro" id="IPR005706">
    <property type="entry name" value="Ribosomal_uS2_bac/mit/plastid"/>
</dbReference>
<dbReference type="AlphaFoldDB" id="A0A1T4NEX6"/>
<dbReference type="GO" id="GO:0022627">
    <property type="term" value="C:cytosolic small ribosomal subunit"/>
    <property type="evidence" value="ECO:0007669"/>
    <property type="project" value="TreeGrafter"/>
</dbReference>
<proteinExistence type="inferred from homology"/>
<sequence length="349" mass="39372">MSVVSMRKLLENGVHFGHQTRRWNPKMKPYIYTAKNGVHIIDLAQTQTMLDDAYAAMKDITEKGGKVLFVGTKKQAQTPILEEALRSGSFYVNQRWLGGILTNFRTIQKSIKGLLEIEEMDANGTINLYPKKEIALMRKKQTRLENFLGGIKEMKKLPDALFVVDPTEEHNAVAEAKKLGIPVFGLIDTNADPDMLDYPIVSNDDAIRAVKLMIGLMADAIVEAKGGLLTVAYQEDMSVEDITMKDVIINVEQQAEENEKRRRQRMEERRPRDGQNRRQFGERRSFTKRENIEEAPKTEAAPVAATAPEAEEAKPKRAPKKVAEEAAVEGEAKPKRAPRKKVEETKEAE</sequence>
<dbReference type="InterPro" id="IPR001865">
    <property type="entry name" value="Ribosomal_uS2"/>
</dbReference>
<dbReference type="InterPro" id="IPR023591">
    <property type="entry name" value="Ribosomal_uS2_flav_dom_sf"/>
</dbReference>
<reference evidence="9" key="1">
    <citation type="submission" date="2017-02" db="EMBL/GenBank/DDBJ databases">
        <authorList>
            <person name="Varghese N."/>
            <person name="Submissions S."/>
        </authorList>
    </citation>
    <scope>NUCLEOTIDE SEQUENCE [LARGE SCALE GENOMIC DNA]</scope>
    <source>
        <strain evidence="9">ATCC 25662</strain>
    </source>
</reference>
<dbReference type="CDD" id="cd01425">
    <property type="entry name" value="RPS2"/>
    <property type="match status" value="1"/>
</dbReference>
<dbReference type="STRING" id="118967.SAMN02745191_1597"/>
<keyword evidence="2 5" id="KW-0689">Ribosomal protein</keyword>
<dbReference type="InterPro" id="IPR018130">
    <property type="entry name" value="Ribosomal_uS2_CS"/>
</dbReference>
<gene>
    <name evidence="5" type="primary">rpsB</name>
    <name evidence="8" type="ORF">SAMN02745191_1597</name>
</gene>
<name>A0A1T4NEX6_9FIRM</name>
<dbReference type="PANTHER" id="PTHR12534">
    <property type="entry name" value="30S RIBOSOMAL PROTEIN S2 PROKARYOTIC AND ORGANELLAR"/>
    <property type="match status" value="1"/>
</dbReference>
<evidence type="ECO:0000313" key="8">
    <source>
        <dbReference type="EMBL" id="SJZ77626.1"/>
    </source>
</evidence>
<dbReference type="Proteomes" id="UP000243297">
    <property type="component" value="Unassembled WGS sequence"/>
</dbReference>